<gene>
    <name evidence="1" type="ORF">NTEN_LOCUS24556</name>
</gene>
<dbReference type="PROSITE" id="PS51257">
    <property type="entry name" value="PROKAR_LIPOPROTEIN"/>
    <property type="match status" value="1"/>
</dbReference>
<dbReference type="Proteomes" id="UP000479000">
    <property type="component" value="Unassembled WGS sequence"/>
</dbReference>
<evidence type="ECO:0000313" key="2">
    <source>
        <dbReference type="Proteomes" id="UP000479000"/>
    </source>
</evidence>
<accession>A0A6H5I085</accession>
<name>A0A6H5I085_9HEMI</name>
<organism evidence="1 2">
    <name type="scientific">Nesidiocoris tenuis</name>
    <dbReference type="NCBI Taxonomy" id="355587"/>
    <lineage>
        <taxon>Eukaryota</taxon>
        <taxon>Metazoa</taxon>
        <taxon>Ecdysozoa</taxon>
        <taxon>Arthropoda</taxon>
        <taxon>Hexapoda</taxon>
        <taxon>Insecta</taxon>
        <taxon>Pterygota</taxon>
        <taxon>Neoptera</taxon>
        <taxon>Paraneoptera</taxon>
        <taxon>Hemiptera</taxon>
        <taxon>Heteroptera</taxon>
        <taxon>Panheteroptera</taxon>
        <taxon>Cimicomorpha</taxon>
        <taxon>Miridae</taxon>
        <taxon>Dicyphina</taxon>
        <taxon>Nesidiocoris</taxon>
    </lineage>
</organism>
<protein>
    <submittedName>
        <fullName evidence="1">Uncharacterized protein</fullName>
    </submittedName>
</protein>
<dbReference type="AlphaFoldDB" id="A0A6H5I085"/>
<reference evidence="1 2" key="1">
    <citation type="submission" date="2020-02" db="EMBL/GenBank/DDBJ databases">
        <authorList>
            <person name="Ferguson B K."/>
        </authorList>
    </citation>
    <scope>NUCLEOTIDE SEQUENCE [LARGE SCALE GENOMIC DNA]</scope>
</reference>
<sequence length="59" mass="6935">MSSCSKIFWDGIICWTFWDGISCCAFVLGCFRDRPDVLSVCQRKKEVRCQVMNPEVRQR</sequence>
<proteinExistence type="predicted"/>
<keyword evidence="2" id="KW-1185">Reference proteome</keyword>
<evidence type="ECO:0000313" key="1">
    <source>
        <dbReference type="EMBL" id="CAB0021031.1"/>
    </source>
</evidence>
<dbReference type="EMBL" id="CADCXU010036221">
    <property type="protein sequence ID" value="CAB0021031.1"/>
    <property type="molecule type" value="Genomic_DNA"/>
</dbReference>
<feature type="non-terminal residue" evidence="1">
    <location>
        <position position="59"/>
    </location>
</feature>